<dbReference type="RefSeq" id="WP_099531618.1">
    <property type="nucleotide sequence ID" value="NZ_JAZAQF010000057.1"/>
</dbReference>
<protein>
    <submittedName>
        <fullName evidence="1">DUF29 domain-containing protein</fullName>
    </submittedName>
</protein>
<evidence type="ECO:0000313" key="1">
    <source>
        <dbReference type="EMBL" id="MFG3817885.1"/>
    </source>
</evidence>
<comment type="caution">
    <text evidence="1">The sequence shown here is derived from an EMBL/GenBank/DDBJ whole genome shotgun (WGS) entry which is preliminary data.</text>
</comment>
<accession>A0ABW7C9R2</accession>
<dbReference type="Gene3D" id="1.20.1220.20">
    <property type="entry name" value="Uncharcterised protein PF01724"/>
    <property type="match status" value="1"/>
</dbReference>
<evidence type="ECO:0000313" key="2">
    <source>
        <dbReference type="Proteomes" id="UP001604335"/>
    </source>
</evidence>
<name>A0ABW7C9R2_9CYAN</name>
<dbReference type="Proteomes" id="UP001604335">
    <property type="component" value="Unassembled WGS sequence"/>
</dbReference>
<gene>
    <name evidence="1" type="ORF">VPK24_09580</name>
</gene>
<sequence>MTVARDNLATLYECDYALWLDATIEQLRRRDYGNVDWDNLLDELESMARSDKRAIKHNLVVILVHLLKWQFQPEMRSGSWAGSITEHRTRIQSLLDDSPSLKNFLPEALDWAYPRARRQASDETELPIEQFPEACPYQLFEVLNENFLPQ</sequence>
<dbReference type="PANTHER" id="PTHR34235">
    <property type="entry name" value="SLR1203 PROTEIN-RELATED"/>
    <property type="match status" value="1"/>
</dbReference>
<dbReference type="EMBL" id="JAZAQF010000057">
    <property type="protein sequence ID" value="MFG3817885.1"/>
    <property type="molecule type" value="Genomic_DNA"/>
</dbReference>
<dbReference type="PANTHER" id="PTHR34235:SF3">
    <property type="entry name" value="SLR1203 PROTEIN"/>
    <property type="match status" value="1"/>
</dbReference>
<keyword evidence="2" id="KW-1185">Reference proteome</keyword>
<reference evidence="2" key="1">
    <citation type="journal article" date="2024" name="Algal Res.">
        <title>Biochemical, toxicological and genomic investigation of a high-biomass producing Limnothrix strain isolated from Italian shallow drinking water reservoir.</title>
        <authorList>
            <person name="Simonazzi M."/>
            <person name="Shishido T.K."/>
            <person name="Delbaje E."/>
            <person name="Wahlsten M."/>
            <person name="Fewer D.P."/>
            <person name="Sivonen K."/>
            <person name="Pezzolesi L."/>
            <person name="Pistocchi R."/>
        </authorList>
    </citation>
    <scope>NUCLEOTIDE SEQUENCE [LARGE SCALE GENOMIC DNA]</scope>
    <source>
        <strain evidence="2">LRLZ20PSL1</strain>
    </source>
</reference>
<dbReference type="InterPro" id="IPR002636">
    <property type="entry name" value="DUF29"/>
</dbReference>
<dbReference type="Pfam" id="PF01724">
    <property type="entry name" value="DUF29"/>
    <property type="match status" value="1"/>
</dbReference>
<proteinExistence type="predicted"/>
<organism evidence="1 2">
    <name type="scientific">Limnothrix redekei LRLZ20PSL1</name>
    <dbReference type="NCBI Taxonomy" id="3112953"/>
    <lineage>
        <taxon>Bacteria</taxon>
        <taxon>Bacillati</taxon>
        <taxon>Cyanobacteriota</taxon>
        <taxon>Cyanophyceae</taxon>
        <taxon>Pseudanabaenales</taxon>
        <taxon>Pseudanabaenaceae</taxon>
        <taxon>Limnothrix</taxon>
    </lineage>
</organism>